<name>A0ABS8P9Q6_9PSEU</name>
<feature type="region of interest" description="Disordered" evidence="1">
    <location>
        <begin position="1"/>
        <end position="28"/>
    </location>
</feature>
<sequence>MVGRGHRGRPGGGGRVGRGGRPTSELPGTEDLTAWLAGRLPDGWFVDAPEVTVDREEILVVGELPAPEAGADTDAAARAATAAGRISRFREETREDRMEIARQAEHRYGRKVAWGARISGSDDEDGVEELFTTLSVPVMTRLRQNERRVLDTLVDAGVARSRSEALAWAVALVGEHTEPWLAELREAMSTVDELRARGPRLDGDDEDGAPTDGDAQA</sequence>
<organism evidence="2 3">
    <name type="scientific">Actinomycetospora endophytica</name>
    <dbReference type="NCBI Taxonomy" id="2291215"/>
    <lineage>
        <taxon>Bacteria</taxon>
        <taxon>Bacillati</taxon>
        <taxon>Actinomycetota</taxon>
        <taxon>Actinomycetes</taxon>
        <taxon>Pseudonocardiales</taxon>
        <taxon>Pseudonocardiaceae</taxon>
        <taxon>Actinomycetospora</taxon>
    </lineage>
</organism>
<keyword evidence="3" id="KW-1185">Reference proteome</keyword>
<feature type="region of interest" description="Disordered" evidence="1">
    <location>
        <begin position="195"/>
        <end position="217"/>
    </location>
</feature>
<feature type="compositionally biased region" description="Gly residues" evidence="1">
    <location>
        <begin position="10"/>
        <end position="20"/>
    </location>
</feature>
<gene>
    <name evidence="2" type="ORF">LQ327_12805</name>
</gene>
<comment type="caution">
    <text evidence="2">The sequence shown here is derived from an EMBL/GenBank/DDBJ whole genome shotgun (WGS) entry which is preliminary data.</text>
</comment>
<proteinExistence type="predicted"/>
<dbReference type="EMBL" id="JAJNDB010000002">
    <property type="protein sequence ID" value="MCD2194255.1"/>
    <property type="molecule type" value="Genomic_DNA"/>
</dbReference>
<protein>
    <recommendedName>
        <fullName evidence="4">Smu12A</fullName>
    </recommendedName>
</protein>
<reference evidence="2 3" key="1">
    <citation type="submission" date="2021-11" db="EMBL/GenBank/DDBJ databases">
        <title>Draft genome sequence of Actinomycetospora sp. SF1 isolated from the rhizosphere soil.</title>
        <authorList>
            <person name="Duangmal K."/>
            <person name="Chantavorakit T."/>
        </authorList>
    </citation>
    <scope>NUCLEOTIDE SEQUENCE [LARGE SCALE GENOMIC DNA]</scope>
    <source>
        <strain evidence="2 3">TBRC 5722</strain>
    </source>
</reference>
<dbReference type="Proteomes" id="UP001199469">
    <property type="component" value="Unassembled WGS sequence"/>
</dbReference>
<accession>A0ABS8P9Q6</accession>
<evidence type="ECO:0000256" key="1">
    <source>
        <dbReference type="SAM" id="MobiDB-lite"/>
    </source>
</evidence>
<evidence type="ECO:0000313" key="2">
    <source>
        <dbReference type="EMBL" id="MCD2194255.1"/>
    </source>
</evidence>
<evidence type="ECO:0000313" key="3">
    <source>
        <dbReference type="Proteomes" id="UP001199469"/>
    </source>
</evidence>
<dbReference type="RefSeq" id="WP_230735051.1">
    <property type="nucleotide sequence ID" value="NZ_JAJNDB010000002.1"/>
</dbReference>
<evidence type="ECO:0008006" key="4">
    <source>
        <dbReference type="Google" id="ProtNLM"/>
    </source>
</evidence>